<dbReference type="PIR" id="F85550">
    <property type="entry name" value="F85550"/>
</dbReference>
<gene>
    <name evidence="2" type="primary">ybbV</name>
    <name evidence="2" type="ordered locus">Z0664</name>
</gene>
<dbReference type="AlphaFoldDB" id="A0A0H3JG41"/>
<sequence length="92" mass="10878">MNRPAILKKKAAKDVASVLKIIFLFYFFLIARLKQRYSIREIKRDLWNIRENYSSNAAIAKIYCRKRKASGPGKHLTILPYGWVRFITFPIM</sequence>
<accession>A0A0H3JG41</accession>
<evidence type="ECO:0000313" key="3">
    <source>
        <dbReference type="Proteomes" id="UP000002519"/>
    </source>
</evidence>
<name>A0A0H3JG41_ECO57</name>
<proteinExistence type="predicted"/>
<organism evidence="2 3">
    <name type="scientific">Escherichia coli O157:H7</name>
    <dbReference type="NCBI Taxonomy" id="83334"/>
    <lineage>
        <taxon>Bacteria</taxon>
        <taxon>Pseudomonadati</taxon>
        <taxon>Pseudomonadota</taxon>
        <taxon>Gammaproteobacteria</taxon>
        <taxon>Enterobacterales</taxon>
        <taxon>Enterobacteriaceae</taxon>
        <taxon>Escherichia</taxon>
    </lineage>
</organism>
<evidence type="ECO:0000313" key="2">
    <source>
        <dbReference type="EMBL" id="AAG54866.1"/>
    </source>
</evidence>
<feature type="transmembrane region" description="Helical" evidence="1">
    <location>
        <begin position="15"/>
        <end position="33"/>
    </location>
</feature>
<dbReference type="EMBL" id="AE005174">
    <property type="protein sequence ID" value="AAG54866.1"/>
    <property type="molecule type" value="Genomic_DNA"/>
</dbReference>
<protein>
    <submittedName>
        <fullName evidence="2">Uncharacterized protein</fullName>
    </submittedName>
</protein>
<dbReference type="PIR" id="C90700">
    <property type="entry name" value="C90700"/>
</dbReference>
<dbReference type="KEGG" id="ece:Z0664"/>
<dbReference type="Proteomes" id="UP000002519">
    <property type="component" value="Chromosome"/>
</dbReference>
<evidence type="ECO:0000256" key="1">
    <source>
        <dbReference type="SAM" id="Phobius"/>
    </source>
</evidence>
<keyword evidence="1" id="KW-1133">Transmembrane helix</keyword>
<keyword evidence="1" id="KW-0812">Transmembrane</keyword>
<reference evidence="2 3" key="1">
    <citation type="journal article" date="2001" name="Nature">
        <title>Genome sequence of enterohaemorrhagic Escherichia coli O157:H7.</title>
        <authorList>
            <person name="Perna N.T."/>
            <person name="Plunkett G.III."/>
            <person name="Burland V."/>
            <person name="Mau B."/>
            <person name="Glasner J.D."/>
            <person name="Rose D.J."/>
            <person name="Mayhew G.F."/>
            <person name="Evans P.S."/>
            <person name="Gregor J."/>
            <person name="Kirkpatrick H.A."/>
            <person name="Posfai G."/>
            <person name="Hackett J."/>
            <person name="Klink S."/>
            <person name="Boutin A."/>
            <person name="Shao Y."/>
            <person name="Miller L."/>
            <person name="Grotbeck E.J."/>
            <person name="Davis N.W."/>
            <person name="Lim A."/>
            <person name="Dimalanta E."/>
            <person name="Potamousis K."/>
            <person name="Apodaca J."/>
            <person name="Anantharaman T.S."/>
            <person name="Lin J."/>
            <person name="Yen G."/>
            <person name="Schwartz D.C."/>
            <person name="Welch R.A."/>
            <person name="Blattner F.R."/>
        </authorList>
    </citation>
    <scope>NUCLEOTIDE SEQUENCE [LARGE SCALE GENOMIC DNA]</scope>
    <source>
        <strain evidence="3">O157:H7 / EDL933 / ATCC 700927 / EHEC</strain>
    </source>
</reference>
<keyword evidence="1" id="KW-0472">Membrane</keyword>